<organism evidence="1">
    <name type="scientific">freshwater metagenome</name>
    <dbReference type="NCBI Taxonomy" id="449393"/>
    <lineage>
        <taxon>unclassified sequences</taxon>
        <taxon>metagenomes</taxon>
        <taxon>ecological metagenomes</taxon>
    </lineage>
</organism>
<dbReference type="Pfam" id="PF11298">
    <property type="entry name" value="DUF3099"/>
    <property type="match status" value="1"/>
</dbReference>
<sequence length="66" mass="7449">MTVRTVCFIGAILTSGAVQWILLTGALFLPYIAVFIANAGREWDKSPLFIQNIRSRREISKQSDTY</sequence>
<accession>A0A6J6F7X4</accession>
<reference evidence="1" key="1">
    <citation type="submission" date="2020-05" db="EMBL/GenBank/DDBJ databases">
        <authorList>
            <person name="Chiriac C."/>
            <person name="Salcher M."/>
            <person name="Ghai R."/>
            <person name="Kavagutti S V."/>
        </authorList>
    </citation>
    <scope>NUCLEOTIDE SEQUENCE</scope>
</reference>
<proteinExistence type="predicted"/>
<name>A0A6J6F7X4_9ZZZZ</name>
<dbReference type="InterPro" id="IPR021449">
    <property type="entry name" value="DUF3099"/>
</dbReference>
<evidence type="ECO:0000313" key="1">
    <source>
        <dbReference type="EMBL" id="CAB4580878.1"/>
    </source>
</evidence>
<protein>
    <submittedName>
        <fullName evidence="1">Unannotated protein</fullName>
    </submittedName>
</protein>
<gene>
    <name evidence="1" type="ORF">UFOPK1726_00912</name>
</gene>
<dbReference type="EMBL" id="CAEZTT010000111">
    <property type="protein sequence ID" value="CAB4580878.1"/>
    <property type="molecule type" value="Genomic_DNA"/>
</dbReference>
<dbReference type="AlphaFoldDB" id="A0A6J6F7X4"/>